<dbReference type="RefSeq" id="WP_071116617.1">
    <property type="nucleotide sequence ID" value="NZ_MKCS01000002.1"/>
</dbReference>
<comment type="caution">
    <text evidence="1">The sequence shown here is derived from an EMBL/GenBank/DDBJ whole genome shotgun (WGS) entry which is preliminary data.</text>
</comment>
<organism evidence="1 2">
    <name type="scientific">Chromobacterium sphagni</name>
    <dbReference type="NCBI Taxonomy" id="1903179"/>
    <lineage>
        <taxon>Bacteria</taxon>
        <taxon>Pseudomonadati</taxon>
        <taxon>Pseudomonadota</taxon>
        <taxon>Betaproteobacteria</taxon>
        <taxon>Neisseriales</taxon>
        <taxon>Chromobacteriaceae</taxon>
        <taxon>Chromobacterium</taxon>
    </lineage>
</organism>
<evidence type="ECO:0000313" key="1">
    <source>
        <dbReference type="EMBL" id="OHX11538.1"/>
    </source>
</evidence>
<evidence type="ECO:0000313" key="2">
    <source>
        <dbReference type="Proteomes" id="UP000180088"/>
    </source>
</evidence>
<reference evidence="1 2" key="1">
    <citation type="submission" date="2016-09" db="EMBL/GenBank/DDBJ databases">
        <title>Chromobacterium muskegensis sp. nov., an insecticidal bacterium isolated from Sphagnum bogs.</title>
        <authorList>
            <person name="Sparks M.E."/>
            <person name="Blackburn M.B."/>
            <person name="Gundersen-Rindal D.E."/>
            <person name="Mitchell A."/>
            <person name="Farrar R."/>
            <person name="Kuhar D."/>
        </authorList>
    </citation>
    <scope>NUCLEOTIDE SEQUENCE [LARGE SCALE GENOMIC DNA]</scope>
    <source>
        <strain evidence="1 2">37-2</strain>
    </source>
</reference>
<dbReference type="Gene3D" id="1.10.1660.10">
    <property type="match status" value="1"/>
</dbReference>
<name>A0A1S1WW67_9NEIS</name>
<dbReference type="EMBL" id="MKCS01000002">
    <property type="protein sequence ID" value="OHX11538.1"/>
    <property type="molecule type" value="Genomic_DNA"/>
</dbReference>
<gene>
    <name evidence="1" type="ORF">BI347_17910</name>
</gene>
<dbReference type="OrthoDB" id="6615103at2"/>
<dbReference type="Proteomes" id="UP000180088">
    <property type="component" value="Unassembled WGS sequence"/>
</dbReference>
<accession>A0A1S1WW67</accession>
<protein>
    <recommendedName>
        <fullName evidence="3">Helix-turn-helix domain-containing protein</fullName>
    </recommendedName>
</protein>
<dbReference type="AlphaFoldDB" id="A0A1S1WW67"/>
<proteinExistence type="predicted"/>
<sequence>MTLNTLPIPRTLSTGEFAQAIGLQPQTIRKTYSKNGHALGIRPKKLPNGKLRWLEEDIVRLLKGDAV</sequence>
<evidence type="ECO:0008006" key="3">
    <source>
        <dbReference type="Google" id="ProtNLM"/>
    </source>
</evidence>